<dbReference type="Proteomes" id="UP000182762">
    <property type="component" value="Unassembled WGS sequence"/>
</dbReference>
<sequence>MGRYPEIEIIKEKENNQEAIYNFGINQTTIDNYPQLYEGARWHLKVLKEGIDPNCPDDAFIILENIPKKYSAIRPLAIALIYREIHKQGGFTKIKDIQLPSCLYYCS</sequence>
<evidence type="ECO:0000313" key="1">
    <source>
        <dbReference type="EMBL" id="SFQ79082.1"/>
    </source>
</evidence>
<proteinExistence type="predicted"/>
<organism evidence="1 2">
    <name type="scientific">Priestia endophytica DSM 13796</name>
    <dbReference type="NCBI Taxonomy" id="1121089"/>
    <lineage>
        <taxon>Bacteria</taxon>
        <taxon>Bacillati</taxon>
        <taxon>Bacillota</taxon>
        <taxon>Bacilli</taxon>
        <taxon>Bacillales</taxon>
        <taxon>Bacillaceae</taxon>
        <taxon>Priestia</taxon>
    </lineage>
</organism>
<comment type="caution">
    <text evidence="1">The sequence shown here is derived from an EMBL/GenBank/DDBJ whole genome shotgun (WGS) entry which is preliminary data.</text>
</comment>
<dbReference type="EMBL" id="FOXX01000009">
    <property type="protein sequence ID" value="SFQ79082.1"/>
    <property type="molecule type" value="Genomic_DNA"/>
</dbReference>
<reference evidence="1 2" key="1">
    <citation type="submission" date="2016-10" db="EMBL/GenBank/DDBJ databases">
        <authorList>
            <person name="Varghese N."/>
            <person name="Submissions S."/>
        </authorList>
    </citation>
    <scope>NUCLEOTIDE SEQUENCE [LARGE SCALE GENOMIC DNA]</scope>
    <source>
        <strain evidence="1 2">DSM 13796</strain>
    </source>
</reference>
<dbReference type="RefSeq" id="WP_061805844.1">
    <property type="nucleotide sequence ID" value="NZ_FOXX01000009.1"/>
</dbReference>
<evidence type="ECO:0000313" key="2">
    <source>
        <dbReference type="Proteomes" id="UP000182762"/>
    </source>
</evidence>
<gene>
    <name evidence="1" type="ORF">SAMN02745910_03509</name>
</gene>
<protein>
    <submittedName>
        <fullName evidence="1">Uncharacterized protein</fullName>
    </submittedName>
</protein>
<keyword evidence="2" id="KW-1185">Reference proteome</keyword>
<accession>A0A1I6BDQ3</accession>
<name>A0A1I6BDQ3_9BACI</name>
<dbReference type="GeneID" id="93712105"/>